<feature type="region of interest" description="Disordered" evidence="5">
    <location>
        <begin position="131"/>
        <end position="158"/>
    </location>
</feature>
<dbReference type="SUPFAM" id="SSF57959">
    <property type="entry name" value="Leucine zipper domain"/>
    <property type="match status" value="1"/>
</dbReference>
<dbReference type="GO" id="GO:0003700">
    <property type="term" value="F:DNA-binding transcription factor activity"/>
    <property type="evidence" value="ECO:0007669"/>
    <property type="project" value="InterPro"/>
</dbReference>
<dbReference type="AlphaFoldDB" id="A0A9P8T8D0"/>
<dbReference type="EMBL" id="JAEUBE010000143">
    <property type="protein sequence ID" value="KAH3669080.1"/>
    <property type="molecule type" value="Genomic_DNA"/>
</dbReference>
<dbReference type="GO" id="GO:0005634">
    <property type="term" value="C:nucleus"/>
    <property type="evidence" value="ECO:0007669"/>
    <property type="project" value="UniProtKB-SubCell"/>
</dbReference>
<dbReference type="Proteomes" id="UP000769157">
    <property type="component" value="Unassembled WGS sequence"/>
</dbReference>
<feature type="region of interest" description="Disordered" evidence="5">
    <location>
        <begin position="58"/>
        <end position="97"/>
    </location>
</feature>
<evidence type="ECO:0000256" key="3">
    <source>
        <dbReference type="ARBA" id="ARBA00023163"/>
    </source>
</evidence>
<keyword evidence="8" id="KW-1185">Reference proteome</keyword>
<dbReference type="SMART" id="SM00338">
    <property type="entry name" value="BRLZ"/>
    <property type="match status" value="1"/>
</dbReference>
<feature type="compositionally biased region" description="Polar residues" evidence="5">
    <location>
        <begin position="70"/>
        <end position="79"/>
    </location>
</feature>
<dbReference type="OrthoDB" id="295274at2759"/>
<evidence type="ECO:0000256" key="2">
    <source>
        <dbReference type="ARBA" id="ARBA00023015"/>
    </source>
</evidence>
<comment type="caution">
    <text evidence="7">The sequence shown here is derived from an EMBL/GenBank/DDBJ whole genome shotgun (WGS) entry which is preliminary data.</text>
</comment>
<keyword evidence="4" id="KW-0539">Nucleus</keyword>
<evidence type="ECO:0000259" key="6">
    <source>
        <dbReference type="PROSITE" id="PS50217"/>
    </source>
</evidence>
<proteinExistence type="predicted"/>
<dbReference type="PROSITE" id="PS00036">
    <property type="entry name" value="BZIP_BASIC"/>
    <property type="match status" value="1"/>
</dbReference>
<gene>
    <name evidence="7" type="ORF">OGAPHI_001676</name>
</gene>
<evidence type="ECO:0000256" key="5">
    <source>
        <dbReference type="SAM" id="MobiDB-lite"/>
    </source>
</evidence>
<protein>
    <recommendedName>
        <fullName evidence="6">BZIP domain-containing protein</fullName>
    </recommendedName>
</protein>
<dbReference type="Pfam" id="PF00170">
    <property type="entry name" value="bZIP_1"/>
    <property type="match status" value="1"/>
</dbReference>
<organism evidence="7 8">
    <name type="scientific">Ogataea philodendri</name>
    <dbReference type="NCBI Taxonomy" id="1378263"/>
    <lineage>
        <taxon>Eukaryota</taxon>
        <taxon>Fungi</taxon>
        <taxon>Dikarya</taxon>
        <taxon>Ascomycota</taxon>
        <taxon>Saccharomycotina</taxon>
        <taxon>Pichiomycetes</taxon>
        <taxon>Pichiales</taxon>
        <taxon>Pichiaceae</taxon>
        <taxon>Ogataea</taxon>
    </lineage>
</organism>
<dbReference type="GeneID" id="70233643"/>
<keyword evidence="2" id="KW-0805">Transcription regulation</keyword>
<dbReference type="CDD" id="cd14687">
    <property type="entry name" value="bZIP_ATF2"/>
    <property type="match status" value="1"/>
</dbReference>
<accession>A0A9P8T8D0</accession>
<evidence type="ECO:0000313" key="8">
    <source>
        <dbReference type="Proteomes" id="UP000769157"/>
    </source>
</evidence>
<reference evidence="7" key="2">
    <citation type="submission" date="2021-01" db="EMBL/GenBank/DDBJ databases">
        <authorList>
            <person name="Schikora-Tamarit M.A."/>
        </authorList>
    </citation>
    <scope>NUCLEOTIDE SEQUENCE</scope>
    <source>
        <strain evidence="7">CBS6075</strain>
    </source>
</reference>
<feature type="region of interest" description="Disordered" evidence="5">
    <location>
        <begin position="1"/>
        <end position="21"/>
    </location>
</feature>
<dbReference type="Gene3D" id="1.20.5.170">
    <property type="match status" value="1"/>
</dbReference>
<comment type="subcellular location">
    <subcellularLocation>
        <location evidence="1">Nucleus</location>
    </subcellularLocation>
</comment>
<evidence type="ECO:0000256" key="4">
    <source>
        <dbReference type="ARBA" id="ARBA00023242"/>
    </source>
</evidence>
<dbReference type="InterPro" id="IPR046347">
    <property type="entry name" value="bZIP_sf"/>
</dbReference>
<name>A0A9P8T8D0_9ASCO</name>
<dbReference type="InterPro" id="IPR051027">
    <property type="entry name" value="bZIP_transcription_factors"/>
</dbReference>
<dbReference type="PANTHER" id="PTHR19304">
    <property type="entry name" value="CYCLIC-AMP RESPONSE ELEMENT BINDING PROTEIN"/>
    <property type="match status" value="1"/>
</dbReference>
<sequence>MYNRHYEPNGGREQPNFVKKESPWIPSVDVNEHEQQFNFALNLLNINQQNNHSKQAVEPLPQLTPPSDIPVSSRSSTEDSPLPDPSILKRPLSKPSPMARKSFQNFYLDPEDFQNLLLVNPPLLDYPYEYAPPPGNPYANPAHPQEPAPSHFTDGQNPVSAEFESVQTARQDRLYGEPEELPHPLPRRRVSISNGQIGQISMMFHKSDVKKESSVDEPDIQVNENGVPQQPLLYNNEVIFNPNAGPIHGTTAWKKQRILERNRIAASKCRQKKKVRQEKLQHDIDLLTSKNTALQKLNKHLESLLVELKQELHGCMVPDTVTRLLNRPSFYDGLELSDPVLDDEEKEEL</sequence>
<evidence type="ECO:0000256" key="1">
    <source>
        <dbReference type="ARBA" id="ARBA00004123"/>
    </source>
</evidence>
<dbReference type="RefSeq" id="XP_046063463.1">
    <property type="nucleotide sequence ID" value="XM_046202462.1"/>
</dbReference>
<reference evidence="7" key="1">
    <citation type="journal article" date="2021" name="Open Biol.">
        <title>Shared evolutionary footprints suggest mitochondrial oxidative damage underlies multiple complex I losses in fungi.</title>
        <authorList>
            <person name="Schikora-Tamarit M.A."/>
            <person name="Marcet-Houben M."/>
            <person name="Nosek J."/>
            <person name="Gabaldon T."/>
        </authorList>
    </citation>
    <scope>NUCLEOTIDE SEQUENCE</scope>
    <source>
        <strain evidence="7">CBS6075</strain>
    </source>
</reference>
<dbReference type="InterPro" id="IPR004827">
    <property type="entry name" value="bZIP"/>
</dbReference>
<dbReference type="PROSITE" id="PS50217">
    <property type="entry name" value="BZIP"/>
    <property type="match status" value="1"/>
</dbReference>
<evidence type="ECO:0000313" key="7">
    <source>
        <dbReference type="EMBL" id="KAH3669080.1"/>
    </source>
</evidence>
<feature type="domain" description="BZIP" evidence="6">
    <location>
        <begin position="254"/>
        <end position="312"/>
    </location>
</feature>
<keyword evidence="3" id="KW-0804">Transcription</keyword>